<sequence length="163" mass="17254">MEGDLSSLKPHACRPGGAQGAYNQSHGGRSLGPGKMHGMVMGEKAIIQESKKAAARQEAAAEPRPDAPEVQVVNGQKAVGDSKGNRTERKNPAGRKCDQRLVAPSPSASLPAACDKAYTSTYKVNHPERERARKKEGESLVCLVDPAVVGNQKWVTGGQCNPD</sequence>
<dbReference type="RefSeq" id="XP_059606929.1">
    <property type="nucleotide sequence ID" value="XM_059749197.1"/>
</dbReference>
<dbReference type="AlphaFoldDB" id="A0AAJ8C0X8"/>
<accession>A0AAJ8C0X8</accession>
<reference evidence="2" key="2">
    <citation type="submission" date="2025-08" db="UniProtKB">
        <authorList>
            <consortium name="RefSeq"/>
        </authorList>
    </citation>
    <scope>IDENTIFICATION</scope>
</reference>
<gene>
    <name evidence="2" type="ORF">An08g07700</name>
</gene>
<evidence type="ECO:0000256" key="1">
    <source>
        <dbReference type="SAM" id="MobiDB-lite"/>
    </source>
</evidence>
<name>A0AAJ8C0X8_ASPNG</name>
<dbReference type="VEuPathDB" id="FungiDB:An08g07700"/>
<feature type="compositionally biased region" description="Basic and acidic residues" evidence="1">
    <location>
        <begin position="83"/>
        <end position="99"/>
    </location>
</feature>
<feature type="compositionally biased region" description="Low complexity" evidence="1">
    <location>
        <begin position="103"/>
        <end position="112"/>
    </location>
</feature>
<dbReference type="KEGG" id="ang:An08g07700"/>
<reference evidence="2" key="1">
    <citation type="submission" date="2025-02" db="EMBL/GenBank/DDBJ databases">
        <authorList>
            <consortium name="NCBI Genome Project"/>
        </authorList>
    </citation>
    <scope>NUCLEOTIDE SEQUENCE</scope>
</reference>
<dbReference type="GeneID" id="84591749"/>
<organism evidence="2">
    <name type="scientific">Aspergillus niger</name>
    <dbReference type="NCBI Taxonomy" id="5061"/>
    <lineage>
        <taxon>Eukaryota</taxon>
        <taxon>Fungi</taxon>
        <taxon>Dikarya</taxon>
        <taxon>Ascomycota</taxon>
        <taxon>Pezizomycotina</taxon>
        <taxon>Eurotiomycetes</taxon>
        <taxon>Eurotiomycetidae</taxon>
        <taxon>Eurotiales</taxon>
        <taxon>Aspergillaceae</taxon>
        <taxon>Aspergillus</taxon>
        <taxon>Aspergillus subgen. Circumdati</taxon>
    </lineage>
</organism>
<feature type="region of interest" description="Disordered" evidence="1">
    <location>
        <begin position="1"/>
        <end position="112"/>
    </location>
</feature>
<protein>
    <submittedName>
        <fullName evidence="2">Uncharacterized protein</fullName>
    </submittedName>
</protein>
<evidence type="ECO:0000313" key="2">
    <source>
        <dbReference type="RefSeq" id="XP_059606929.1"/>
    </source>
</evidence>
<proteinExistence type="predicted"/>